<name>A0A809R6Z6_9BACT</name>
<dbReference type="NCBIfam" id="TIGR02532">
    <property type="entry name" value="IV_pilin_GFxxxE"/>
    <property type="match status" value="1"/>
</dbReference>
<dbReference type="SUPFAM" id="SSF54523">
    <property type="entry name" value="Pili subunits"/>
    <property type="match status" value="1"/>
</dbReference>
<dbReference type="InterPro" id="IPR012902">
    <property type="entry name" value="N_methyl_site"/>
</dbReference>
<gene>
    <name evidence="1" type="ORF">NPRO_00530</name>
</gene>
<sequence length="316" mass="35518">MNSAHRAFTLIELLVVVAIVSILAAILFPVFAQAKESAKKTSCLSNQKQLILSTLMYMTDADGVAPTGISYNSPTRTIAFVHDLTAPYRKNQDLINCASYPKSPLGQDYTGDWPTGGFGQSLFAFIRTRCSQCVPAGQFRYNSYTWNLGVFGMALNPSPFGFARWHPPVYESILPFASETIAYTDGYFPRRFNSTETIGGWIDYWFKWEVWPRHRNTMIFSFMDGHAKSYQYNALPRGGQVVTGCANYSSQYSSRPYYYDWKVRVPLAKLRECGIVDYPKREQDFECVGHPGSSPNFGDMHGVPGTCIADINNVVL</sequence>
<evidence type="ECO:0000313" key="2">
    <source>
        <dbReference type="Proteomes" id="UP000662873"/>
    </source>
</evidence>
<accession>A0A809R6Z6</accession>
<dbReference type="AlphaFoldDB" id="A0A809R6Z6"/>
<dbReference type="EMBL" id="AP021858">
    <property type="protein sequence ID" value="BBO22458.1"/>
    <property type="molecule type" value="Genomic_DNA"/>
</dbReference>
<dbReference type="Gene3D" id="3.30.700.10">
    <property type="entry name" value="Glycoprotein, Type 4 Pilin"/>
    <property type="match status" value="1"/>
</dbReference>
<protein>
    <submittedName>
        <fullName evidence="1">Type II secretory pathway</fullName>
    </submittedName>
</protein>
<organism evidence="1 2">
    <name type="scientific">Candidatus Nitrosymbiomonas proteolyticus</name>
    <dbReference type="NCBI Taxonomy" id="2608984"/>
    <lineage>
        <taxon>Bacteria</taxon>
        <taxon>Bacillati</taxon>
        <taxon>Armatimonadota</taxon>
        <taxon>Armatimonadota incertae sedis</taxon>
        <taxon>Candidatus Nitrosymbiomonas</taxon>
    </lineage>
</organism>
<dbReference type="PANTHER" id="PTHR30093">
    <property type="entry name" value="GENERAL SECRETION PATHWAY PROTEIN G"/>
    <property type="match status" value="1"/>
</dbReference>
<reference evidence="1" key="1">
    <citation type="journal article" name="DNA Res.">
        <title>The physiological potential of anammox bacteria as revealed by their core genome structure.</title>
        <authorList>
            <person name="Okubo T."/>
            <person name="Toyoda A."/>
            <person name="Fukuhara K."/>
            <person name="Uchiyama I."/>
            <person name="Harigaya Y."/>
            <person name="Kuroiwa M."/>
            <person name="Suzuki T."/>
            <person name="Murakami Y."/>
            <person name="Suwa Y."/>
            <person name="Takami H."/>
        </authorList>
    </citation>
    <scope>NUCLEOTIDE SEQUENCE</scope>
    <source>
        <strain evidence="1">317325-2</strain>
    </source>
</reference>
<evidence type="ECO:0000313" key="1">
    <source>
        <dbReference type="EMBL" id="BBO22458.1"/>
    </source>
</evidence>
<dbReference type="Pfam" id="PF07963">
    <property type="entry name" value="N_methyl"/>
    <property type="match status" value="1"/>
</dbReference>
<proteinExistence type="predicted"/>
<dbReference type="InterPro" id="IPR045584">
    <property type="entry name" value="Pilin-like"/>
</dbReference>
<dbReference type="Proteomes" id="UP000662873">
    <property type="component" value="Chromosome"/>
</dbReference>
<dbReference type="KEGG" id="npy:NPRO_00530"/>